<evidence type="ECO:0000256" key="1">
    <source>
        <dbReference type="SAM" id="Phobius"/>
    </source>
</evidence>
<evidence type="ECO:0000313" key="3">
    <source>
        <dbReference type="Proteomes" id="UP000184241"/>
    </source>
</evidence>
<reference evidence="2 3" key="1">
    <citation type="submission" date="2016-11" db="EMBL/GenBank/DDBJ databases">
        <authorList>
            <person name="Jaros S."/>
            <person name="Januszkiewicz K."/>
            <person name="Wedrychowicz H."/>
        </authorList>
    </citation>
    <scope>NUCLEOTIDE SEQUENCE [LARGE SCALE GENOMIC DNA]</scope>
    <source>
        <strain evidence="2 3">DSM 6191</strain>
    </source>
</reference>
<keyword evidence="1" id="KW-0812">Transmembrane</keyword>
<evidence type="ECO:0000313" key="2">
    <source>
        <dbReference type="EMBL" id="SHI79801.1"/>
    </source>
</evidence>
<keyword evidence="1" id="KW-0472">Membrane</keyword>
<accession>A0A1M6E2Y1</accession>
<protein>
    <submittedName>
        <fullName evidence="2">Uncharacterized protein</fullName>
    </submittedName>
</protein>
<name>A0A1M6E2Y1_9CLOT</name>
<dbReference type="Proteomes" id="UP000184241">
    <property type="component" value="Unassembled WGS sequence"/>
</dbReference>
<dbReference type="AlphaFoldDB" id="A0A1M6E2Y1"/>
<feature type="transmembrane region" description="Helical" evidence="1">
    <location>
        <begin position="69"/>
        <end position="90"/>
    </location>
</feature>
<dbReference type="EMBL" id="FQXU01000020">
    <property type="protein sequence ID" value="SHI79801.1"/>
    <property type="molecule type" value="Genomic_DNA"/>
</dbReference>
<proteinExistence type="predicted"/>
<sequence length="91" mass="10427">MIKKAVNAISLTAAVVSIVVIIATFLTSYRYVYINEIFTGYYPLQVSITVTMIAWGFKFWMNNTGLRKYLYTFICFILSVASIFFLSNLVK</sequence>
<organism evidence="2 3">
    <name type="scientific">Clostridium intestinale DSM 6191</name>
    <dbReference type="NCBI Taxonomy" id="1121320"/>
    <lineage>
        <taxon>Bacteria</taxon>
        <taxon>Bacillati</taxon>
        <taxon>Bacillota</taxon>
        <taxon>Clostridia</taxon>
        <taxon>Eubacteriales</taxon>
        <taxon>Clostridiaceae</taxon>
        <taxon>Clostridium</taxon>
    </lineage>
</organism>
<feature type="transmembrane region" description="Helical" evidence="1">
    <location>
        <begin position="6"/>
        <end position="26"/>
    </location>
</feature>
<keyword evidence="1" id="KW-1133">Transmembrane helix</keyword>
<feature type="transmembrane region" description="Helical" evidence="1">
    <location>
        <begin position="38"/>
        <end position="57"/>
    </location>
</feature>
<dbReference type="RefSeq" id="WP_021800413.1">
    <property type="nucleotide sequence ID" value="NZ_FQXU01000020.1"/>
</dbReference>
<gene>
    <name evidence="2" type="ORF">SAMN02745941_04371</name>
</gene>